<evidence type="ECO:0000256" key="6">
    <source>
        <dbReference type="ARBA" id="ARBA00022723"/>
    </source>
</evidence>
<feature type="transmembrane region" description="Helical" evidence="17">
    <location>
        <begin position="60"/>
        <end position="81"/>
    </location>
</feature>
<evidence type="ECO:0000256" key="12">
    <source>
        <dbReference type="ARBA" id="ARBA00022998"/>
    </source>
</evidence>
<evidence type="ECO:0000256" key="2">
    <source>
        <dbReference type="ARBA" id="ARBA00001946"/>
    </source>
</evidence>
<dbReference type="FunFam" id="3.30.70.1230:FF:000014">
    <property type="entry name" value="adenylate cyclase type 9"/>
    <property type="match status" value="1"/>
</dbReference>
<feature type="transmembrane region" description="Helical" evidence="17">
    <location>
        <begin position="122"/>
        <end position="139"/>
    </location>
</feature>
<accession>A0A1X7UJN2</accession>
<feature type="domain" description="Guanylate cyclase" evidence="18">
    <location>
        <begin position="304"/>
        <end position="431"/>
    </location>
</feature>
<feature type="transmembrane region" description="Helical" evidence="17">
    <location>
        <begin position="93"/>
        <end position="115"/>
    </location>
</feature>
<evidence type="ECO:0000256" key="14">
    <source>
        <dbReference type="ARBA" id="ARBA00023180"/>
    </source>
</evidence>
<dbReference type="InterPro" id="IPR029787">
    <property type="entry name" value="Nucleotide_cyclase"/>
</dbReference>
<evidence type="ECO:0000313" key="19">
    <source>
        <dbReference type="EnsemblMetazoa" id="Aqu2.1.28180_001"/>
    </source>
</evidence>
<sequence>MSFKLVTKFKTFLVSKMRKAGMVINSLLTWNPGYLVTPFWNSKAKSLYGNFLFINYETQFITVLMANIVVHVSLSVIMSSFTLLSGWMSSLSWLSTAITIVSVLFHVTLTGLLLWKKSLIRKVHYIGAFLSLSLFNFAIEKDFCSLRSSQLFLISSFIMFLNITIFFQNSTLLIVVLFLIQLGIATVGYYYCKILPFNFPVTISMFTEILINLSVVITCFMVHKITNVNRRLAFERIQNGITGQFEMQQEIDKQENLLNSIFPPVVAKLIKTQFISMYDDEEPIDGIDSSSFRKLNVNRFENVSILFADIKGFTALSSKVNAKILVRTLNELFARFDCLAETNKCMRIKILGDCYYCIAGLYDSNKNHAQSCVEMGLQMIEVIKCVSHETGYKLNMRVGIHTGSVFCGLIGLKKWQFDVWSNDVTIANTMEATGKPGCVHISEKTYDHIQGYYETELSSNNVNNMKTYFVIRKSQQCSVENNGGGKKRTQKFHVRAKKTTRLADVSESLIDVLKNKNPSCSQSEADGSDNTFTLPGQVDNEPVFSEVVQRKRASSVAVDMLFSENYDENRSFGVAEIWKILQISKRNKSKESFNMKKLQITDEYTNALAKQITRGHCNEIWKKYAHPCLLKFKKLQHEIEFVNKPYENWITFLISLLVLVVLSYISQLIILPRNKLSTHLVNVSALALMCSMIMIIVNKNSERFYGKFVKKFVYFLEYKRCYRYATFFILWLVAHHAATIGLVECSPNASVLMPYEALDAQEGRCDFAEFHLVFTTVLTVFFTLPISDLPFIGIVIITFYSLLLQCFVFPALFADTFLLNLYSRYTQTEVLSEFLKKKGFVGLCSFFMTCYGAIVVWHHKYIERLNFLQTLEIAEQQKKIETAKSNNCVLLSNILPNHVVHHFLDPDVSHMDLYYHYHERVGVMFAAVPDFSSYYGESDANNYGLECLRLLNEIFGDFDQLLLEERFNSLEKIKTIGSTYMIASGLHDDKNGWQHLNTLAEFSFALRAKLERLNIESFTKFQLRIGINHGPVVAGVIGAKKPQYDIWGDTVNLASRMESTGIRGKTQVVQESKNILQGLGYNFEFRGSVNVKGKGELVTYFLLDEMPAI</sequence>
<evidence type="ECO:0000256" key="16">
    <source>
        <dbReference type="RuleBase" id="RU000405"/>
    </source>
</evidence>
<protein>
    <recommendedName>
        <fullName evidence="4">adenylate cyclase</fullName>
        <ecNumber evidence="4">4.6.1.1</ecNumber>
    </recommendedName>
</protein>
<keyword evidence="20" id="KW-1185">Reference proteome</keyword>
<keyword evidence="13 17" id="KW-0472">Membrane</keyword>
<evidence type="ECO:0000256" key="10">
    <source>
        <dbReference type="ARBA" id="ARBA00022842"/>
    </source>
</evidence>
<feature type="transmembrane region" description="Helical" evidence="17">
    <location>
        <begin position="649"/>
        <end position="670"/>
    </location>
</feature>
<dbReference type="FunFam" id="3.30.70.1230:FF:000001">
    <property type="entry name" value="Adenylate cyclase"/>
    <property type="match status" value="1"/>
</dbReference>
<comment type="subcellular location">
    <subcellularLocation>
        <location evidence="3">Membrane</location>
        <topology evidence="3">Multi-pass membrane protein</topology>
    </subcellularLocation>
</comment>
<name>A0A1X7UJN2_AMPQE</name>
<feature type="domain" description="Guanylate cyclase" evidence="18">
    <location>
        <begin position="922"/>
        <end position="1058"/>
    </location>
</feature>
<dbReference type="PROSITE" id="PS50125">
    <property type="entry name" value="GUANYLATE_CYCLASE_2"/>
    <property type="match status" value="2"/>
</dbReference>
<evidence type="ECO:0000256" key="8">
    <source>
        <dbReference type="ARBA" id="ARBA00022741"/>
    </source>
</evidence>
<dbReference type="PANTHER" id="PTHR45627">
    <property type="entry name" value="ADENYLATE CYCLASE TYPE 1"/>
    <property type="match status" value="1"/>
</dbReference>
<dbReference type="STRING" id="400682.A0A1X7UJN2"/>
<evidence type="ECO:0000256" key="1">
    <source>
        <dbReference type="ARBA" id="ARBA00001593"/>
    </source>
</evidence>
<reference evidence="20" key="1">
    <citation type="journal article" date="2010" name="Nature">
        <title>The Amphimedon queenslandica genome and the evolution of animal complexity.</title>
        <authorList>
            <person name="Srivastava M."/>
            <person name="Simakov O."/>
            <person name="Chapman J."/>
            <person name="Fahey B."/>
            <person name="Gauthier M.E."/>
            <person name="Mitros T."/>
            <person name="Richards G.S."/>
            <person name="Conaco C."/>
            <person name="Dacre M."/>
            <person name="Hellsten U."/>
            <person name="Larroux C."/>
            <person name="Putnam N.H."/>
            <person name="Stanke M."/>
            <person name="Adamska M."/>
            <person name="Darling A."/>
            <person name="Degnan S.M."/>
            <person name="Oakley T.H."/>
            <person name="Plachetzki D.C."/>
            <person name="Zhai Y."/>
            <person name="Adamski M."/>
            <person name="Calcino A."/>
            <person name="Cummins S.F."/>
            <person name="Goodstein D.M."/>
            <person name="Harris C."/>
            <person name="Jackson D.J."/>
            <person name="Leys S.P."/>
            <person name="Shu S."/>
            <person name="Woodcroft B.J."/>
            <person name="Vervoort M."/>
            <person name="Kosik K.S."/>
            <person name="Manning G."/>
            <person name="Degnan B.M."/>
            <person name="Rokhsar D.S."/>
        </authorList>
    </citation>
    <scope>NUCLEOTIDE SEQUENCE [LARGE SCALE GENOMIC DNA]</scope>
</reference>
<feature type="transmembrane region" description="Helical" evidence="17">
    <location>
        <begin position="791"/>
        <end position="819"/>
    </location>
</feature>
<keyword evidence="11 17" id="KW-1133">Transmembrane helix</keyword>
<dbReference type="InterPro" id="IPR001054">
    <property type="entry name" value="A/G_cyclase"/>
</dbReference>
<comment type="cofactor">
    <cofactor evidence="2">
        <name>Mg(2+)</name>
        <dbReference type="ChEBI" id="CHEBI:18420"/>
    </cofactor>
</comment>
<comment type="similarity">
    <text evidence="16">Belongs to the adenylyl cyclase class-4/guanylyl cyclase family.</text>
</comment>
<gene>
    <name evidence="19" type="primary">100632799</name>
</gene>
<feature type="transmembrane region" description="Helical" evidence="17">
    <location>
        <begin position="151"/>
        <end position="167"/>
    </location>
</feature>
<keyword evidence="12" id="KW-0115">cAMP biosynthesis</keyword>
<dbReference type="GO" id="GO:0007189">
    <property type="term" value="P:adenylate cyclase-activating G protein-coupled receptor signaling pathway"/>
    <property type="evidence" value="ECO:0007669"/>
    <property type="project" value="TreeGrafter"/>
</dbReference>
<evidence type="ECO:0000313" key="20">
    <source>
        <dbReference type="Proteomes" id="UP000007879"/>
    </source>
</evidence>
<keyword evidence="7" id="KW-0677">Repeat</keyword>
<dbReference type="SMART" id="SM00044">
    <property type="entry name" value="CYCc"/>
    <property type="match status" value="2"/>
</dbReference>
<dbReference type="EnsemblMetazoa" id="XM_019998162.1">
    <property type="protein sequence ID" value="XP_019853721.1"/>
    <property type="gene ID" value="LOC100632799"/>
</dbReference>
<evidence type="ECO:0000256" key="3">
    <source>
        <dbReference type="ARBA" id="ARBA00004141"/>
    </source>
</evidence>
<evidence type="ECO:0000256" key="11">
    <source>
        <dbReference type="ARBA" id="ARBA00022989"/>
    </source>
</evidence>
<dbReference type="Pfam" id="PF00211">
    <property type="entry name" value="Guanylate_cyc"/>
    <property type="match status" value="2"/>
</dbReference>
<dbReference type="CDD" id="cd07302">
    <property type="entry name" value="CHD"/>
    <property type="match status" value="2"/>
</dbReference>
<dbReference type="OrthoDB" id="10261550at2759"/>
<keyword evidence="6" id="KW-0479">Metal-binding</keyword>
<feature type="transmembrane region" description="Helical" evidence="17">
    <location>
        <begin position="721"/>
        <end position="743"/>
    </location>
</feature>
<evidence type="ECO:0000256" key="7">
    <source>
        <dbReference type="ARBA" id="ARBA00022737"/>
    </source>
</evidence>
<feature type="transmembrane region" description="Helical" evidence="17">
    <location>
        <begin position="840"/>
        <end position="859"/>
    </location>
</feature>
<dbReference type="AlphaFoldDB" id="A0A1X7UJN2"/>
<proteinExistence type="inferred from homology"/>
<dbReference type="EnsemblMetazoa" id="Aqu2.1.28180_001">
    <property type="protein sequence ID" value="Aqu2.1.28180_001"/>
    <property type="gene ID" value="Aqu2.1.28180"/>
</dbReference>
<dbReference type="GO" id="GO:0005524">
    <property type="term" value="F:ATP binding"/>
    <property type="evidence" value="ECO:0007669"/>
    <property type="project" value="UniProtKB-KW"/>
</dbReference>
<dbReference type="PROSITE" id="PS00452">
    <property type="entry name" value="GUANYLATE_CYCLASE_1"/>
    <property type="match status" value="1"/>
</dbReference>
<dbReference type="PANTHER" id="PTHR45627:SF12">
    <property type="entry name" value="ADENYLATE CYCLASE TYPE 2"/>
    <property type="match status" value="1"/>
</dbReference>
<dbReference type="EC" id="4.6.1.1" evidence="4"/>
<evidence type="ECO:0000256" key="17">
    <source>
        <dbReference type="SAM" id="Phobius"/>
    </source>
</evidence>
<dbReference type="GO" id="GO:0005886">
    <property type="term" value="C:plasma membrane"/>
    <property type="evidence" value="ECO:0007669"/>
    <property type="project" value="TreeGrafter"/>
</dbReference>
<dbReference type="GO" id="GO:0046872">
    <property type="term" value="F:metal ion binding"/>
    <property type="evidence" value="ECO:0007669"/>
    <property type="project" value="UniProtKB-KW"/>
</dbReference>
<keyword evidence="15 16" id="KW-0456">Lyase</keyword>
<evidence type="ECO:0000256" key="13">
    <source>
        <dbReference type="ARBA" id="ARBA00023136"/>
    </source>
</evidence>
<evidence type="ECO:0000259" key="18">
    <source>
        <dbReference type="PROSITE" id="PS50125"/>
    </source>
</evidence>
<dbReference type="SUPFAM" id="SSF55073">
    <property type="entry name" value="Nucleotide cyclase"/>
    <property type="match status" value="2"/>
</dbReference>
<dbReference type="GO" id="GO:0006171">
    <property type="term" value="P:cAMP biosynthetic process"/>
    <property type="evidence" value="ECO:0007669"/>
    <property type="project" value="UniProtKB-KW"/>
</dbReference>
<feature type="transmembrane region" description="Helical" evidence="17">
    <location>
        <begin position="172"/>
        <end position="191"/>
    </location>
</feature>
<evidence type="ECO:0000256" key="15">
    <source>
        <dbReference type="ARBA" id="ARBA00023239"/>
    </source>
</evidence>
<dbReference type="GO" id="GO:0035556">
    <property type="term" value="P:intracellular signal transduction"/>
    <property type="evidence" value="ECO:0007669"/>
    <property type="project" value="InterPro"/>
</dbReference>
<evidence type="ECO:0000256" key="4">
    <source>
        <dbReference type="ARBA" id="ARBA00012201"/>
    </source>
</evidence>
<dbReference type="InParanoid" id="A0A1X7UJN2"/>
<keyword evidence="10" id="KW-0460">Magnesium</keyword>
<keyword evidence="8" id="KW-0547">Nucleotide-binding</keyword>
<organism evidence="19">
    <name type="scientific">Amphimedon queenslandica</name>
    <name type="common">Sponge</name>
    <dbReference type="NCBI Taxonomy" id="400682"/>
    <lineage>
        <taxon>Eukaryota</taxon>
        <taxon>Metazoa</taxon>
        <taxon>Porifera</taxon>
        <taxon>Demospongiae</taxon>
        <taxon>Heteroscleromorpha</taxon>
        <taxon>Haplosclerida</taxon>
        <taxon>Niphatidae</taxon>
        <taxon>Amphimedon</taxon>
    </lineage>
</organism>
<evidence type="ECO:0000256" key="5">
    <source>
        <dbReference type="ARBA" id="ARBA00022692"/>
    </source>
</evidence>
<dbReference type="Proteomes" id="UP000007879">
    <property type="component" value="Unassembled WGS sequence"/>
</dbReference>
<dbReference type="Gene3D" id="3.30.70.1230">
    <property type="entry name" value="Nucleotide cyclase"/>
    <property type="match status" value="2"/>
</dbReference>
<dbReference type="KEGG" id="aqu:100632799"/>
<keyword evidence="14" id="KW-0325">Glycoprotein</keyword>
<feature type="transmembrane region" description="Helical" evidence="17">
    <location>
        <begin position="676"/>
        <end position="697"/>
    </location>
</feature>
<keyword evidence="9" id="KW-0067">ATP-binding</keyword>
<keyword evidence="5 17" id="KW-0812">Transmembrane</keyword>
<dbReference type="eggNOG" id="KOG3619">
    <property type="taxonomic scope" value="Eukaryota"/>
</dbReference>
<reference evidence="19" key="2">
    <citation type="submission" date="2017-05" db="UniProtKB">
        <authorList>
            <consortium name="EnsemblMetazoa"/>
        </authorList>
    </citation>
    <scope>IDENTIFICATION</scope>
</reference>
<dbReference type="InterPro" id="IPR018297">
    <property type="entry name" value="A/G_cyclase_CS"/>
</dbReference>
<evidence type="ECO:0000256" key="9">
    <source>
        <dbReference type="ARBA" id="ARBA00022840"/>
    </source>
</evidence>
<feature type="transmembrane region" description="Helical" evidence="17">
    <location>
        <begin position="197"/>
        <end position="222"/>
    </location>
</feature>
<dbReference type="GO" id="GO:0004016">
    <property type="term" value="F:adenylate cyclase activity"/>
    <property type="evidence" value="ECO:0007669"/>
    <property type="project" value="UniProtKB-EC"/>
</dbReference>
<comment type="catalytic activity">
    <reaction evidence="1">
        <text>ATP = 3',5'-cyclic AMP + diphosphate</text>
        <dbReference type="Rhea" id="RHEA:15389"/>
        <dbReference type="ChEBI" id="CHEBI:30616"/>
        <dbReference type="ChEBI" id="CHEBI:33019"/>
        <dbReference type="ChEBI" id="CHEBI:58165"/>
        <dbReference type="EC" id="4.6.1.1"/>
    </reaction>
</comment>